<name>A0ABT0C728_THEVL</name>
<evidence type="ECO:0000256" key="6">
    <source>
        <dbReference type="SAM" id="Phobius"/>
    </source>
</evidence>
<dbReference type="InterPro" id="IPR000983">
    <property type="entry name" value="Bac_GSPG_pilin"/>
</dbReference>
<evidence type="ECO:0000256" key="1">
    <source>
        <dbReference type="ARBA" id="ARBA00004167"/>
    </source>
</evidence>
<protein>
    <submittedName>
        <fullName evidence="7">Prepilin-type N-terminal cleavage/methylation domain-containing protein</fullName>
    </submittedName>
</protein>
<dbReference type="InterPro" id="IPR012902">
    <property type="entry name" value="N_methyl_site"/>
</dbReference>
<dbReference type="NCBIfam" id="TIGR02532">
    <property type="entry name" value="IV_pilin_GFxxxE"/>
    <property type="match status" value="1"/>
</dbReference>
<accession>A0ABT0C728</accession>
<comment type="caution">
    <text evidence="7">The sequence shown here is derived from an EMBL/GenBank/DDBJ whole genome shotgun (WGS) entry which is preliminary data.</text>
</comment>
<dbReference type="PANTHER" id="PTHR30093">
    <property type="entry name" value="GENERAL SECRETION PATHWAY PROTEIN G"/>
    <property type="match status" value="1"/>
</dbReference>
<dbReference type="PANTHER" id="PTHR30093:SF44">
    <property type="entry name" value="TYPE II SECRETION SYSTEM CORE PROTEIN G"/>
    <property type="match status" value="1"/>
</dbReference>
<dbReference type="SUPFAM" id="SSF54523">
    <property type="entry name" value="Pili subunits"/>
    <property type="match status" value="1"/>
</dbReference>
<keyword evidence="3 6" id="KW-0812">Transmembrane</keyword>
<keyword evidence="2" id="KW-0488">Methylation</keyword>
<dbReference type="RefSeq" id="WP_244348721.1">
    <property type="nucleotide sequence ID" value="NZ_JAFIRA010000002.1"/>
</dbReference>
<proteinExistence type="predicted"/>
<gene>
    <name evidence="7" type="ORF">JX360_01540</name>
</gene>
<dbReference type="InterPro" id="IPR045584">
    <property type="entry name" value="Pilin-like"/>
</dbReference>
<dbReference type="EMBL" id="JAFIRA010000002">
    <property type="protein sequence ID" value="MCJ2541598.1"/>
    <property type="molecule type" value="Genomic_DNA"/>
</dbReference>
<evidence type="ECO:0000256" key="4">
    <source>
        <dbReference type="ARBA" id="ARBA00022989"/>
    </source>
</evidence>
<keyword evidence="5 6" id="KW-0472">Membrane</keyword>
<evidence type="ECO:0000256" key="5">
    <source>
        <dbReference type="ARBA" id="ARBA00023136"/>
    </source>
</evidence>
<dbReference type="PROSITE" id="PS00409">
    <property type="entry name" value="PROKAR_NTER_METHYL"/>
    <property type="match status" value="1"/>
</dbReference>
<dbReference type="PRINTS" id="PR00813">
    <property type="entry name" value="BCTERIALGSPG"/>
</dbReference>
<keyword evidence="4 6" id="KW-1133">Transmembrane helix</keyword>
<evidence type="ECO:0000313" key="7">
    <source>
        <dbReference type="EMBL" id="MCJ2541598.1"/>
    </source>
</evidence>
<evidence type="ECO:0000256" key="3">
    <source>
        <dbReference type="ARBA" id="ARBA00022692"/>
    </source>
</evidence>
<feature type="transmembrane region" description="Helical" evidence="6">
    <location>
        <begin position="25"/>
        <end position="46"/>
    </location>
</feature>
<dbReference type="Gene3D" id="3.30.700.10">
    <property type="entry name" value="Glycoprotein, Type 4 Pilin"/>
    <property type="match status" value="1"/>
</dbReference>
<comment type="subcellular location">
    <subcellularLocation>
        <location evidence="1">Membrane</location>
        <topology evidence="1">Single-pass membrane protein</topology>
    </subcellularLocation>
</comment>
<evidence type="ECO:0000256" key="2">
    <source>
        <dbReference type="ARBA" id="ARBA00022481"/>
    </source>
</evidence>
<organism evidence="7 8">
    <name type="scientific">Thermostichus vulcanus str. 'Rupite'</name>
    <dbReference type="NCBI Taxonomy" id="2813851"/>
    <lineage>
        <taxon>Bacteria</taxon>
        <taxon>Bacillati</taxon>
        <taxon>Cyanobacteriota</taxon>
        <taxon>Cyanophyceae</taxon>
        <taxon>Thermostichales</taxon>
        <taxon>Thermostichaceae</taxon>
        <taxon>Thermostichus</taxon>
    </lineage>
</organism>
<keyword evidence="8" id="KW-1185">Reference proteome</keyword>
<dbReference type="Proteomes" id="UP000830835">
    <property type="component" value="Unassembled WGS sequence"/>
</dbReference>
<dbReference type="Pfam" id="PF07963">
    <property type="entry name" value="N_methyl"/>
    <property type="match status" value="1"/>
</dbReference>
<sequence length="215" mass="22820">MSAKLRHSLFRAKVSQSLLSQAKGFTLIELLVVIVIVGVLSAVAIPQFLNQIRRSRVAEAQAALTDVSRGSEAYRLDWTNYPSEYAAIGRGCSSDWCGPAKDKYQNDPWSAPNYGAPALLTDTPAQRGLIIAVLGNTDVNPAYVNVGGFPLLCELGLGKGEKAVSTGDYFVGKSCNVFDDQDSGVTITSGGLTLDPYGTGDVNYDLTDATGTTAF</sequence>
<evidence type="ECO:0000313" key="8">
    <source>
        <dbReference type="Proteomes" id="UP000830835"/>
    </source>
</evidence>
<reference evidence="7" key="1">
    <citation type="submission" date="2021-02" db="EMBL/GenBank/DDBJ databases">
        <title>The CRISPR/cas machinery reduction and long-range gene transfer in the hot spring cyanobacterium Synechococcus.</title>
        <authorList>
            <person name="Dvorak P."/>
            <person name="Jahodarova E."/>
            <person name="Hasler P."/>
            <person name="Poulickova A."/>
        </authorList>
    </citation>
    <scope>NUCLEOTIDE SEQUENCE</scope>
    <source>
        <strain evidence="7">Rupite</strain>
    </source>
</reference>